<dbReference type="PROSITE" id="PS50850">
    <property type="entry name" value="MFS"/>
    <property type="match status" value="1"/>
</dbReference>
<dbReference type="Proteomes" id="UP001303889">
    <property type="component" value="Unassembled WGS sequence"/>
</dbReference>
<feature type="transmembrane region" description="Helical" evidence="6">
    <location>
        <begin position="26"/>
        <end position="52"/>
    </location>
</feature>
<feature type="transmembrane region" description="Helical" evidence="6">
    <location>
        <begin position="185"/>
        <end position="204"/>
    </location>
</feature>
<name>A0AAN6MJ76_9PEZI</name>
<feature type="transmembrane region" description="Helical" evidence="6">
    <location>
        <begin position="152"/>
        <end position="173"/>
    </location>
</feature>
<dbReference type="InterPro" id="IPR036259">
    <property type="entry name" value="MFS_trans_sf"/>
</dbReference>
<feature type="transmembrane region" description="Helical" evidence="6">
    <location>
        <begin position="292"/>
        <end position="317"/>
    </location>
</feature>
<keyword evidence="9" id="KW-1185">Reference proteome</keyword>
<gene>
    <name evidence="8" type="ORF">C8A05DRAFT_35089</name>
</gene>
<dbReference type="SUPFAM" id="SSF103473">
    <property type="entry name" value="MFS general substrate transporter"/>
    <property type="match status" value="1"/>
</dbReference>
<evidence type="ECO:0000313" key="8">
    <source>
        <dbReference type="EMBL" id="KAK3901244.1"/>
    </source>
</evidence>
<evidence type="ECO:0000256" key="4">
    <source>
        <dbReference type="ARBA" id="ARBA00023136"/>
    </source>
</evidence>
<keyword evidence="2 6" id="KW-0812">Transmembrane</keyword>
<dbReference type="Gene3D" id="1.20.1250.20">
    <property type="entry name" value="MFS general substrate transporter like domains"/>
    <property type="match status" value="1"/>
</dbReference>
<feature type="transmembrane region" description="Helical" evidence="6">
    <location>
        <begin position="386"/>
        <end position="408"/>
    </location>
</feature>
<feature type="transmembrane region" description="Helical" evidence="6">
    <location>
        <begin position="355"/>
        <end position="374"/>
    </location>
</feature>
<evidence type="ECO:0000313" key="9">
    <source>
        <dbReference type="Proteomes" id="UP001303889"/>
    </source>
</evidence>
<feature type="transmembrane region" description="Helical" evidence="6">
    <location>
        <begin position="64"/>
        <end position="82"/>
    </location>
</feature>
<reference evidence="8" key="1">
    <citation type="journal article" date="2023" name="Mol. Phylogenet. Evol.">
        <title>Genome-scale phylogeny and comparative genomics of the fungal order Sordariales.</title>
        <authorList>
            <person name="Hensen N."/>
            <person name="Bonometti L."/>
            <person name="Westerberg I."/>
            <person name="Brannstrom I.O."/>
            <person name="Guillou S."/>
            <person name="Cros-Aarteil S."/>
            <person name="Calhoun S."/>
            <person name="Haridas S."/>
            <person name="Kuo A."/>
            <person name="Mondo S."/>
            <person name="Pangilinan J."/>
            <person name="Riley R."/>
            <person name="LaButti K."/>
            <person name="Andreopoulos B."/>
            <person name="Lipzen A."/>
            <person name="Chen C."/>
            <person name="Yan M."/>
            <person name="Daum C."/>
            <person name="Ng V."/>
            <person name="Clum A."/>
            <person name="Steindorff A."/>
            <person name="Ohm R.A."/>
            <person name="Martin F."/>
            <person name="Silar P."/>
            <person name="Natvig D.O."/>
            <person name="Lalanne C."/>
            <person name="Gautier V."/>
            <person name="Ament-Velasquez S.L."/>
            <person name="Kruys A."/>
            <person name="Hutchinson M.I."/>
            <person name="Powell A.J."/>
            <person name="Barry K."/>
            <person name="Miller A.N."/>
            <person name="Grigoriev I.V."/>
            <person name="Debuchy R."/>
            <person name="Gladieux P."/>
            <person name="Hiltunen Thoren M."/>
            <person name="Johannesson H."/>
        </authorList>
    </citation>
    <scope>NUCLEOTIDE SEQUENCE</scope>
    <source>
        <strain evidence="8">CBS 103.79</strain>
    </source>
</reference>
<dbReference type="PANTHER" id="PTHR23501:SF199">
    <property type="entry name" value="MFS EFFLUX TRANSPORTER INPD-RELATED"/>
    <property type="match status" value="1"/>
</dbReference>
<dbReference type="PANTHER" id="PTHR23501">
    <property type="entry name" value="MAJOR FACILITATOR SUPERFAMILY"/>
    <property type="match status" value="1"/>
</dbReference>
<evidence type="ECO:0000259" key="7">
    <source>
        <dbReference type="PROSITE" id="PS50850"/>
    </source>
</evidence>
<evidence type="ECO:0000256" key="6">
    <source>
        <dbReference type="SAM" id="Phobius"/>
    </source>
</evidence>
<dbReference type="EMBL" id="MU855596">
    <property type="protein sequence ID" value="KAK3901244.1"/>
    <property type="molecule type" value="Genomic_DNA"/>
</dbReference>
<feature type="transmembrane region" description="Helical" evidence="6">
    <location>
        <begin position="94"/>
        <end position="113"/>
    </location>
</feature>
<reference evidence="8" key="2">
    <citation type="submission" date="2023-05" db="EMBL/GenBank/DDBJ databases">
        <authorList>
            <consortium name="Lawrence Berkeley National Laboratory"/>
            <person name="Steindorff A."/>
            <person name="Hensen N."/>
            <person name="Bonometti L."/>
            <person name="Westerberg I."/>
            <person name="Brannstrom I.O."/>
            <person name="Guillou S."/>
            <person name="Cros-Aarteil S."/>
            <person name="Calhoun S."/>
            <person name="Haridas S."/>
            <person name="Kuo A."/>
            <person name="Mondo S."/>
            <person name="Pangilinan J."/>
            <person name="Riley R."/>
            <person name="Labutti K."/>
            <person name="Andreopoulos B."/>
            <person name="Lipzen A."/>
            <person name="Chen C."/>
            <person name="Yanf M."/>
            <person name="Daum C."/>
            <person name="Ng V."/>
            <person name="Clum A."/>
            <person name="Ohm R."/>
            <person name="Martin F."/>
            <person name="Silar P."/>
            <person name="Natvig D."/>
            <person name="Lalanne C."/>
            <person name="Gautier V."/>
            <person name="Ament-Velasquez S.L."/>
            <person name="Kruys A."/>
            <person name="Hutchinson M.I."/>
            <person name="Powell A.J."/>
            <person name="Barry K."/>
            <person name="Miller A.N."/>
            <person name="Grigoriev I.V."/>
            <person name="Debuchy R."/>
            <person name="Gladieux P."/>
            <person name="Thoren M.H."/>
            <person name="Johannesson H."/>
        </authorList>
    </citation>
    <scope>NUCLEOTIDE SEQUENCE</scope>
    <source>
        <strain evidence="8">CBS 103.79</strain>
    </source>
</reference>
<feature type="region of interest" description="Disordered" evidence="5">
    <location>
        <begin position="519"/>
        <end position="553"/>
    </location>
</feature>
<dbReference type="Gene3D" id="1.20.1720.10">
    <property type="entry name" value="Multidrug resistance protein D"/>
    <property type="match status" value="1"/>
</dbReference>
<evidence type="ECO:0000256" key="5">
    <source>
        <dbReference type="SAM" id="MobiDB-lite"/>
    </source>
</evidence>
<feature type="transmembrane region" description="Helical" evidence="6">
    <location>
        <begin position="225"/>
        <end position="243"/>
    </location>
</feature>
<accession>A0AAN6MJ76</accession>
<organism evidence="8 9">
    <name type="scientific">Staphylotrichum tortipilum</name>
    <dbReference type="NCBI Taxonomy" id="2831512"/>
    <lineage>
        <taxon>Eukaryota</taxon>
        <taxon>Fungi</taxon>
        <taxon>Dikarya</taxon>
        <taxon>Ascomycota</taxon>
        <taxon>Pezizomycotina</taxon>
        <taxon>Sordariomycetes</taxon>
        <taxon>Sordariomycetidae</taxon>
        <taxon>Sordariales</taxon>
        <taxon>Chaetomiaceae</taxon>
        <taxon>Staphylotrichum</taxon>
    </lineage>
</organism>
<proteinExistence type="predicted"/>
<feature type="transmembrane region" description="Helical" evidence="6">
    <location>
        <begin position="329"/>
        <end position="348"/>
    </location>
</feature>
<feature type="compositionally biased region" description="Basic and acidic residues" evidence="5">
    <location>
        <begin position="544"/>
        <end position="553"/>
    </location>
</feature>
<dbReference type="InterPro" id="IPR011701">
    <property type="entry name" value="MFS"/>
</dbReference>
<dbReference type="AlphaFoldDB" id="A0AAN6MJ76"/>
<keyword evidence="4 6" id="KW-0472">Membrane</keyword>
<dbReference type="GO" id="GO:0005886">
    <property type="term" value="C:plasma membrane"/>
    <property type="evidence" value="ECO:0007669"/>
    <property type="project" value="TreeGrafter"/>
</dbReference>
<feature type="compositionally biased region" description="Basic and acidic residues" evidence="5">
    <location>
        <begin position="519"/>
        <end position="532"/>
    </location>
</feature>
<comment type="subcellular location">
    <subcellularLocation>
        <location evidence="1">Membrane</location>
        <topology evidence="1">Multi-pass membrane protein</topology>
    </subcellularLocation>
</comment>
<dbReference type="Pfam" id="PF07690">
    <property type="entry name" value="MFS_1"/>
    <property type="match status" value="1"/>
</dbReference>
<evidence type="ECO:0000256" key="3">
    <source>
        <dbReference type="ARBA" id="ARBA00022989"/>
    </source>
</evidence>
<sequence>MAEPESQLVAQESPPAVRQQLTGWRLYLLGLALGLANLIMALDVSIMAPALPAITSEFRTVDDIGWYSSVYLLVQMSCQPVFGRLLQFYEPKMFYMASLVVFEVGSIVCATSPSSVALVLGRAVAGAGAAGIVTGSLAIFGDTAPLRERPRGMAVIAALQSVAYLAGPVVSGALTDSRLTWRFNFWINLPIGFVSFVTVFFVIARRPSPKADTPLTQKLWGVDPAGAVILTSSFVCLFLALEWGGNVLPFSSSRVWGTFLGFGLLAICFAGWEAWRKDNAIIPLRILHQRTVAVCCAFSFLYALASITFSMLLPTYFQTVHSASATQSGLYYMPTTLLSVLGILITGFSVTAWRYYTPFLHLGPLLFLAGSVLFHRLTPESTQGEYLGYQVLTGLGFGLSIHVSMIAVQVVSLPEDMPTACVTELLCGQLGGAVGASVAQNVFLSQLRTELGRIVSAEEAVRFADGGLEAMVKGMGGMEEGVREGFRGALNDAVTMAFVMPIAATVAAEVVSWFVEQRRLEEETGKTGEESRTTTSGSEDVEAAEEKKVGDAV</sequence>
<dbReference type="InterPro" id="IPR020846">
    <property type="entry name" value="MFS_dom"/>
</dbReference>
<feature type="transmembrane region" description="Helical" evidence="6">
    <location>
        <begin position="119"/>
        <end position="140"/>
    </location>
</feature>
<evidence type="ECO:0000256" key="2">
    <source>
        <dbReference type="ARBA" id="ARBA00022692"/>
    </source>
</evidence>
<protein>
    <submittedName>
        <fullName evidence="8">Major facilitator superfamily domain-containing protein</fullName>
    </submittedName>
</protein>
<comment type="caution">
    <text evidence="8">The sequence shown here is derived from an EMBL/GenBank/DDBJ whole genome shotgun (WGS) entry which is preliminary data.</text>
</comment>
<keyword evidence="3 6" id="KW-1133">Transmembrane helix</keyword>
<evidence type="ECO:0000256" key="1">
    <source>
        <dbReference type="ARBA" id="ARBA00004141"/>
    </source>
</evidence>
<feature type="transmembrane region" description="Helical" evidence="6">
    <location>
        <begin position="255"/>
        <end position="272"/>
    </location>
</feature>
<feature type="domain" description="Major facilitator superfamily (MFS) profile" evidence="7">
    <location>
        <begin position="29"/>
        <end position="520"/>
    </location>
</feature>
<dbReference type="GO" id="GO:0022857">
    <property type="term" value="F:transmembrane transporter activity"/>
    <property type="evidence" value="ECO:0007669"/>
    <property type="project" value="InterPro"/>
</dbReference>